<proteinExistence type="predicted"/>
<dbReference type="Proteomes" id="UP001211894">
    <property type="component" value="Unassembled WGS sequence"/>
</dbReference>
<protein>
    <submittedName>
        <fullName evidence="1">Esterase family protein</fullName>
    </submittedName>
</protein>
<name>A0ABT4X1I5_9BACI</name>
<evidence type="ECO:0000313" key="1">
    <source>
        <dbReference type="EMBL" id="MDA7026141.1"/>
    </source>
</evidence>
<sequence>MNGNVHILEEFILTIKTGIIQEKQRYSEALDEEMELLIYLPAAYSPLYKYHVLIAQDGHDYFRLGRISRQIEELWKNGEIERTIVIGIPYKNVQERRHTYHPEGAKFEAYKRFLAHELVPFIDQEYPTYQVGSSRTLIGDSLGATVSLMTALDYPNMFGNVILQSPYVDNHVLEKVRNTHSLQLISICHQIGSKETKVKTTDNQIVDFTESNQKLKELLEKQTNYDFEKFDGDHKWTYWQPLMTSALKKML</sequence>
<evidence type="ECO:0000313" key="2">
    <source>
        <dbReference type="Proteomes" id="UP001211894"/>
    </source>
</evidence>
<dbReference type="PANTHER" id="PTHR48098:SF3">
    <property type="entry name" value="IRON(III) ENTEROBACTIN ESTERASE"/>
    <property type="match status" value="1"/>
</dbReference>
<dbReference type="Pfam" id="PF00756">
    <property type="entry name" value="Esterase"/>
    <property type="match status" value="1"/>
</dbReference>
<dbReference type="EMBL" id="JAQKAB010000003">
    <property type="protein sequence ID" value="MDA7026141.1"/>
    <property type="molecule type" value="Genomic_DNA"/>
</dbReference>
<dbReference type="InterPro" id="IPR029058">
    <property type="entry name" value="AB_hydrolase_fold"/>
</dbReference>
<dbReference type="RefSeq" id="WP_271340192.1">
    <property type="nucleotide sequence ID" value="NZ_JAQKAB010000003.1"/>
</dbReference>
<dbReference type="PANTHER" id="PTHR48098">
    <property type="entry name" value="ENTEROCHELIN ESTERASE-RELATED"/>
    <property type="match status" value="1"/>
</dbReference>
<keyword evidence="2" id="KW-1185">Reference proteome</keyword>
<dbReference type="SUPFAM" id="SSF53474">
    <property type="entry name" value="alpha/beta-Hydrolases"/>
    <property type="match status" value="1"/>
</dbReference>
<dbReference type="Gene3D" id="3.40.50.1820">
    <property type="entry name" value="alpha/beta hydrolase"/>
    <property type="match status" value="1"/>
</dbReference>
<comment type="caution">
    <text evidence="1">The sequence shown here is derived from an EMBL/GenBank/DDBJ whole genome shotgun (WGS) entry which is preliminary data.</text>
</comment>
<dbReference type="InterPro" id="IPR050583">
    <property type="entry name" value="Mycobacterial_A85_antigen"/>
</dbReference>
<reference evidence="1 2" key="1">
    <citation type="submission" date="2023-01" db="EMBL/GenBank/DDBJ databases">
        <title>Bacillus changyiensis sp. nov., isolated from a coastal deposit.</title>
        <authorList>
            <person name="Xiao G."/>
            <person name="Lai Q."/>
            <person name="Hu Z."/>
            <person name="Shao Z."/>
        </authorList>
    </citation>
    <scope>NUCLEOTIDE SEQUENCE [LARGE SCALE GENOMIC DNA]</scope>
    <source>
        <strain evidence="1 2">CLL-7-23</strain>
    </source>
</reference>
<accession>A0ABT4X1I5</accession>
<organism evidence="1 2">
    <name type="scientific">Bacillus changyiensis</name>
    <dbReference type="NCBI Taxonomy" id="3004103"/>
    <lineage>
        <taxon>Bacteria</taxon>
        <taxon>Bacillati</taxon>
        <taxon>Bacillota</taxon>
        <taxon>Bacilli</taxon>
        <taxon>Bacillales</taxon>
        <taxon>Bacillaceae</taxon>
        <taxon>Bacillus</taxon>
    </lineage>
</organism>
<gene>
    <name evidence="1" type="ORF">PJ311_05865</name>
</gene>
<dbReference type="InterPro" id="IPR000801">
    <property type="entry name" value="Esterase-like"/>
</dbReference>